<comment type="similarity">
    <text evidence="3 14">Belongs to the D-alanine--D-alanine ligase family.</text>
</comment>
<comment type="pathway">
    <text evidence="14">Cell wall biogenesis; peptidoglycan biosynthesis.</text>
</comment>
<evidence type="ECO:0000256" key="14">
    <source>
        <dbReference type="HAMAP-Rule" id="MF_00047"/>
    </source>
</evidence>
<gene>
    <name evidence="14" type="primary">ddl</name>
    <name evidence="19" type="ORF">COV49_02850</name>
</gene>
<feature type="binding site" evidence="16">
    <location>
        <position position="275"/>
    </location>
    <ligand>
        <name>Mg(2+)</name>
        <dbReference type="ChEBI" id="CHEBI:18420"/>
        <label>2</label>
    </ligand>
</feature>
<keyword evidence="9 16" id="KW-0460">Magnesium</keyword>
<keyword evidence="4 14" id="KW-0963">Cytoplasm</keyword>
<dbReference type="PIRSF" id="PIRSF039102">
    <property type="entry name" value="Ddl/VanB"/>
    <property type="match status" value="1"/>
</dbReference>
<protein>
    <recommendedName>
        <fullName evidence="14">D-alanine--D-alanine ligase</fullName>
        <ecNumber evidence="14">6.3.2.4</ecNumber>
    </recommendedName>
    <alternativeName>
        <fullName evidence="14">D-Ala-D-Ala ligase</fullName>
    </alternativeName>
    <alternativeName>
        <fullName evidence="14">D-alanylalanine synthetase</fullName>
    </alternativeName>
</protein>
<keyword evidence="13 14" id="KW-0961">Cell wall biogenesis/degradation</keyword>
<accession>A0A2M6K8P4</accession>
<dbReference type="Gene3D" id="3.30.1490.20">
    <property type="entry name" value="ATP-grasp fold, A domain"/>
    <property type="match status" value="1"/>
</dbReference>
<evidence type="ECO:0000256" key="17">
    <source>
        <dbReference type="PROSITE-ProRule" id="PRU00409"/>
    </source>
</evidence>
<dbReference type="GO" id="GO:0005524">
    <property type="term" value="F:ATP binding"/>
    <property type="evidence" value="ECO:0007669"/>
    <property type="project" value="UniProtKB-UniRule"/>
</dbReference>
<evidence type="ECO:0000256" key="4">
    <source>
        <dbReference type="ARBA" id="ARBA00022490"/>
    </source>
</evidence>
<dbReference type="GO" id="GO:0046872">
    <property type="term" value="F:metal ion binding"/>
    <property type="evidence" value="ECO:0007669"/>
    <property type="project" value="UniProtKB-KW"/>
</dbReference>
<evidence type="ECO:0000256" key="11">
    <source>
        <dbReference type="ARBA" id="ARBA00022984"/>
    </source>
</evidence>
<keyword evidence="5 14" id="KW-0436">Ligase</keyword>
<comment type="catalytic activity">
    <reaction evidence="14">
        <text>2 D-alanine + ATP = D-alanyl-D-alanine + ADP + phosphate + H(+)</text>
        <dbReference type="Rhea" id="RHEA:11224"/>
        <dbReference type="ChEBI" id="CHEBI:15378"/>
        <dbReference type="ChEBI" id="CHEBI:30616"/>
        <dbReference type="ChEBI" id="CHEBI:43474"/>
        <dbReference type="ChEBI" id="CHEBI:57416"/>
        <dbReference type="ChEBI" id="CHEBI:57822"/>
        <dbReference type="ChEBI" id="CHEBI:456216"/>
        <dbReference type="EC" id="6.3.2.4"/>
    </reaction>
</comment>
<dbReference type="EC" id="6.3.2.4" evidence="14"/>
<comment type="caution">
    <text evidence="19">The sequence shown here is derived from an EMBL/GenBank/DDBJ whole genome shotgun (WGS) entry which is preliminary data.</text>
</comment>
<dbReference type="UniPathway" id="UPA00219"/>
<feature type="binding site" evidence="16">
    <location>
        <position position="277"/>
    </location>
    <ligand>
        <name>Mg(2+)</name>
        <dbReference type="ChEBI" id="CHEBI:18420"/>
        <label>2</label>
    </ligand>
</feature>
<dbReference type="Gene3D" id="3.40.50.20">
    <property type="match status" value="1"/>
</dbReference>
<dbReference type="GO" id="GO:0071555">
    <property type="term" value="P:cell wall organization"/>
    <property type="evidence" value="ECO:0007669"/>
    <property type="project" value="UniProtKB-KW"/>
</dbReference>
<dbReference type="Pfam" id="PF01820">
    <property type="entry name" value="Dala_Dala_lig_N"/>
    <property type="match status" value="1"/>
</dbReference>
<reference evidence="19 20" key="1">
    <citation type="submission" date="2017-09" db="EMBL/GenBank/DDBJ databases">
        <title>Depth-based differentiation of microbial function through sediment-hosted aquifers and enrichment of novel symbionts in the deep terrestrial subsurface.</title>
        <authorList>
            <person name="Probst A.J."/>
            <person name="Ladd B."/>
            <person name="Jarett J.K."/>
            <person name="Geller-Mcgrath D.E."/>
            <person name="Sieber C.M."/>
            <person name="Emerson J.B."/>
            <person name="Anantharaman K."/>
            <person name="Thomas B.C."/>
            <person name="Malmstrom R."/>
            <person name="Stieglmeier M."/>
            <person name="Klingl A."/>
            <person name="Woyke T."/>
            <person name="Ryan C.M."/>
            <person name="Banfield J.F."/>
        </authorList>
    </citation>
    <scope>NUCLEOTIDE SEQUENCE [LARGE SCALE GENOMIC DNA]</scope>
    <source>
        <strain evidence="19">CG11_big_fil_rev_8_21_14_0_20_39_10</strain>
    </source>
</reference>
<dbReference type="InterPro" id="IPR016185">
    <property type="entry name" value="PreATP-grasp_dom_sf"/>
</dbReference>
<organism evidence="19 20">
    <name type="scientific">Candidatus Falkowbacteria bacterium CG11_big_fil_rev_8_21_14_0_20_39_10</name>
    <dbReference type="NCBI Taxonomy" id="1974570"/>
    <lineage>
        <taxon>Bacteria</taxon>
        <taxon>Candidatus Falkowiibacteriota</taxon>
    </lineage>
</organism>
<evidence type="ECO:0000256" key="5">
    <source>
        <dbReference type="ARBA" id="ARBA00022598"/>
    </source>
</evidence>
<keyword evidence="11 14" id="KW-0573">Peptidoglycan synthesis</keyword>
<dbReference type="EMBL" id="PCWW01000048">
    <property type="protein sequence ID" value="PIR13256.1"/>
    <property type="molecule type" value="Genomic_DNA"/>
</dbReference>
<dbReference type="Proteomes" id="UP000230869">
    <property type="component" value="Unassembled WGS sequence"/>
</dbReference>
<feature type="binding site" evidence="16">
    <location>
        <position position="275"/>
    </location>
    <ligand>
        <name>Mg(2+)</name>
        <dbReference type="ChEBI" id="CHEBI:18420"/>
        <label>1</label>
    </ligand>
</feature>
<feature type="active site" evidence="15">
    <location>
        <position position="149"/>
    </location>
</feature>
<keyword evidence="8 17" id="KW-0067">ATP-binding</keyword>
<evidence type="ECO:0000256" key="10">
    <source>
        <dbReference type="ARBA" id="ARBA00022960"/>
    </source>
</evidence>
<dbReference type="NCBIfam" id="NF002528">
    <property type="entry name" value="PRK01966.1-4"/>
    <property type="match status" value="1"/>
</dbReference>
<comment type="cofactor">
    <cofactor evidence="1">
        <name>Mn(2+)</name>
        <dbReference type="ChEBI" id="CHEBI:29035"/>
    </cofactor>
</comment>
<dbReference type="PROSITE" id="PS50975">
    <property type="entry name" value="ATP_GRASP"/>
    <property type="match status" value="1"/>
</dbReference>
<dbReference type="PANTHER" id="PTHR23132">
    <property type="entry name" value="D-ALANINE--D-ALANINE LIGASE"/>
    <property type="match status" value="1"/>
</dbReference>
<dbReference type="NCBIfam" id="NF002378">
    <property type="entry name" value="PRK01372.1"/>
    <property type="match status" value="1"/>
</dbReference>
<proteinExistence type="inferred from homology"/>
<evidence type="ECO:0000313" key="20">
    <source>
        <dbReference type="Proteomes" id="UP000230869"/>
    </source>
</evidence>
<dbReference type="NCBIfam" id="TIGR01205">
    <property type="entry name" value="D_ala_D_alaTIGR"/>
    <property type="match status" value="1"/>
</dbReference>
<evidence type="ECO:0000256" key="15">
    <source>
        <dbReference type="PIRSR" id="PIRSR039102-1"/>
    </source>
</evidence>
<evidence type="ECO:0000256" key="13">
    <source>
        <dbReference type="ARBA" id="ARBA00023316"/>
    </source>
</evidence>
<evidence type="ECO:0000256" key="6">
    <source>
        <dbReference type="ARBA" id="ARBA00022723"/>
    </source>
</evidence>
<comment type="function">
    <text evidence="14">Cell wall formation.</text>
</comment>
<dbReference type="SUPFAM" id="SSF56059">
    <property type="entry name" value="Glutathione synthetase ATP-binding domain-like"/>
    <property type="match status" value="1"/>
</dbReference>
<feature type="active site" evidence="15">
    <location>
        <position position="286"/>
    </location>
</feature>
<dbReference type="InterPro" id="IPR011127">
    <property type="entry name" value="Dala_Dala_lig_N"/>
</dbReference>
<evidence type="ECO:0000256" key="8">
    <source>
        <dbReference type="ARBA" id="ARBA00022840"/>
    </source>
</evidence>
<dbReference type="GO" id="GO:0005737">
    <property type="term" value="C:cytoplasm"/>
    <property type="evidence" value="ECO:0007669"/>
    <property type="project" value="UniProtKB-SubCell"/>
</dbReference>
<dbReference type="InterPro" id="IPR005905">
    <property type="entry name" value="D_ala_D_ala"/>
</dbReference>
<dbReference type="PANTHER" id="PTHR23132:SF23">
    <property type="entry name" value="D-ALANINE--D-ALANINE LIGASE B"/>
    <property type="match status" value="1"/>
</dbReference>
<comment type="cofactor">
    <cofactor evidence="16">
        <name>Mg(2+)</name>
        <dbReference type="ChEBI" id="CHEBI:18420"/>
    </cofactor>
    <cofactor evidence="16">
        <name>Mn(2+)</name>
        <dbReference type="ChEBI" id="CHEBI:29035"/>
    </cofactor>
    <text evidence="16">Binds 2 magnesium or manganese ions per subunit.</text>
</comment>
<evidence type="ECO:0000256" key="1">
    <source>
        <dbReference type="ARBA" id="ARBA00001936"/>
    </source>
</evidence>
<dbReference type="InterPro" id="IPR011095">
    <property type="entry name" value="Dala_Dala_lig_C"/>
</dbReference>
<dbReference type="InterPro" id="IPR011761">
    <property type="entry name" value="ATP-grasp"/>
</dbReference>
<dbReference type="GO" id="GO:0008360">
    <property type="term" value="P:regulation of cell shape"/>
    <property type="evidence" value="ECO:0007669"/>
    <property type="project" value="UniProtKB-KW"/>
</dbReference>
<dbReference type="GO" id="GO:0009252">
    <property type="term" value="P:peptidoglycan biosynthetic process"/>
    <property type="evidence" value="ECO:0007669"/>
    <property type="project" value="UniProtKB-UniRule"/>
</dbReference>
<evidence type="ECO:0000256" key="12">
    <source>
        <dbReference type="ARBA" id="ARBA00023211"/>
    </source>
</evidence>
<feature type="binding site" evidence="16">
    <location>
        <position position="261"/>
    </location>
    <ligand>
        <name>Mg(2+)</name>
        <dbReference type="ChEBI" id="CHEBI:18420"/>
        <label>1</label>
    </ligand>
</feature>
<name>A0A2M6K8P4_9BACT</name>
<evidence type="ECO:0000256" key="3">
    <source>
        <dbReference type="ARBA" id="ARBA00010871"/>
    </source>
</evidence>
<dbReference type="SUPFAM" id="SSF52440">
    <property type="entry name" value="PreATP-grasp domain"/>
    <property type="match status" value="1"/>
</dbReference>
<evidence type="ECO:0000256" key="2">
    <source>
        <dbReference type="ARBA" id="ARBA00004496"/>
    </source>
</evidence>
<keyword evidence="10 14" id="KW-0133">Cell shape</keyword>
<dbReference type="Gene3D" id="3.30.470.20">
    <property type="entry name" value="ATP-grasp fold, B domain"/>
    <property type="match status" value="1"/>
</dbReference>
<keyword evidence="12 16" id="KW-0464">Manganese</keyword>
<feature type="active site" evidence="15">
    <location>
        <position position="16"/>
    </location>
</feature>
<dbReference type="AlphaFoldDB" id="A0A2M6K8P4"/>
<comment type="subcellular location">
    <subcellularLocation>
        <location evidence="2 14">Cytoplasm</location>
    </subcellularLocation>
</comment>
<dbReference type="PROSITE" id="PS00843">
    <property type="entry name" value="DALA_DALA_LIGASE_1"/>
    <property type="match status" value="1"/>
</dbReference>
<keyword evidence="7 17" id="KW-0547">Nucleotide-binding</keyword>
<evidence type="ECO:0000313" key="19">
    <source>
        <dbReference type="EMBL" id="PIR13256.1"/>
    </source>
</evidence>
<evidence type="ECO:0000256" key="7">
    <source>
        <dbReference type="ARBA" id="ARBA00022741"/>
    </source>
</evidence>
<evidence type="ECO:0000256" key="9">
    <source>
        <dbReference type="ARBA" id="ARBA00022842"/>
    </source>
</evidence>
<evidence type="ECO:0000259" key="18">
    <source>
        <dbReference type="PROSITE" id="PS50975"/>
    </source>
</evidence>
<dbReference type="Pfam" id="PF07478">
    <property type="entry name" value="Dala_Dala_lig_C"/>
    <property type="match status" value="1"/>
</dbReference>
<dbReference type="PROSITE" id="PS00844">
    <property type="entry name" value="DALA_DALA_LIGASE_2"/>
    <property type="match status" value="1"/>
</dbReference>
<dbReference type="InterPro" id="IPR013815">
    <property type="entry name" value="ATP_grasp_subdomain_1"/>
</dbReference>
<keyword evidence="6 16" id="KW-0479">Metal-binding</keyword>
<feature type="domain" description="ATP-grasp" evidence="18">
    <location>
        <begin position="105"/>
        <end position="308"/>
    </location>
</feature>
<dbReference type="FunFam" id="3.30.470.20:FF:000008">
    <property type="entry name" value="D-alanine--D-alanine ligase"/>
    <property type="match status" value="1"/>
</dbReference>
<sequence length="313" mass="34530">MAKLKIALLAGGVSGEREVSLKTGEKIYQALDKNKYEISRYDPKTDLKQFFSDAVDKKFDLVFPALHGPFGEDGKLQGMLDMIGMPYVFSGCLASALGMNKYKTKVLARDKGVESAEDLILVKGKNYDTNILISELGLPIVIKPIELGSSVGMSIAKTKEELEKGIKLAFKHDEEVLLEQFIKGRELTVAVMGAKYNPEALPVIEIIPKASEWFDYKAKYEPGASEEVCPAQIPDKVRDKAQDLAKKVYSAVGCKDLARVDFIWSKDDDKLYLLEINTIPGMTATSLAPQAAKAAGLEFPEFLDRLIEGNVKK</sequence>
<dbReference type="InterPro" id="IPR000291">
    <property type="entry name" value="D-Ala_lig_Van_CS"/>
</dbReference>
<evidence type="ECO:0000256" key="16">
    <source>
        <dbReference type="PIRSR" id="PIRSR039102-3"/>
    </source>
</evidence>
<dbReference type="HAMAP" id="MF_00047">
    <property type="entry name" value="Dala_Dala_lig"/>
    <property type="match status" value="1"/>
</dbReference>
<dbReference type="GO" id="GO:0008716">
    <property type="term" value="F:D-alanine-D-alanine ligase activity"/>
    <property type="evidence" value="ECO:0007669"/>
    <property type="project" value="UniProtKB-UniRule"/>
</dbReference>